<organism evidence="3 4">
    <name type="scientific">Cichlidogyrus casuarinus</name>
    <dbReference type="NCBI Taxonomy" id="1844966"/>
    <lineage>
        <taxon>Eukaryota</taxon>
        <taxon>Metazoa</taxon>
        <taxon>Spiralia</taxon>
        <taxon>Lophotrochozoa</taxon>
        <taxon>Platyhelminthes</taxon>
        <taxon>Monogenea</taxon>
        <taxon>Monopisthocotylea</taxon>
        <taxon>Dactylogyridea</taxon>
        <taxon>Ancyrocephalidae</taxon>
        <taxon>Cichlidogyrus</taxon>
    </lineage>
</organism>
<dbReference type="InterPro" id="IPR000242">
    <property type="entry name" value="PTP_cat"/>
</dbReference>
<feature type="non-terminal residue" evidence="3">
    <location>
        <position position="1"/>
    </location>
</feature>
<dbReference type="PROSITE" id="PS50056">
    <property type="entry name" value="TYR_PHOSPHATASE_2"/>
    <property type="match status" value="1"/>
</dbReference>
<evidence type="ECO:0000259" key="2">
    <source>
        <dbReference type="PROSITE" id="PS50056"/>
    </source>
</evidence>
<feature type="domain" description="Tyrosine specific protein phosphatases" evidence="2">
    <location>
        <begin position="166"/>
        <end position="238"/>
    </location>
</feature>
<feature type="domain" description="Tyrosine-protein phosphatase" evidence="1">
    <location>
        <begin position="1"/>
        <end position="247"/>
    </location>
</feature>
<dbReference type="InterPro" id="IPR016130">
    <property type="entry name" value="Tyr_Pase_AS"/>
</dbReference>
<dbReference type="PROSITE" id="PS50055">
    <property type="entry name" value="TYR_PHOSPHATASE_PTP"/>
    <property type="match status" value="1"/>
</dbReference>
<dbReference type="SMART" id="SM00194">
    <property type="entry name" value="PTPc"/>
    <property type="match status" value="1"/>
</dbReference>
<evidence type="ECO:0000313" key="4">
    <source>
        <dbReference type="Proteomes" id="UP001626550"/>
    </source>
</evidence>
<dbReference type="PRINTS" id="PR00700">
    <property type="entry name" value="PRTYPHPHTASE"/>
</dbReference>
<dbReference type="SUPFAM" id="SSF52799">
    <property type="entry name" value="(Phosphotyrosine protein) phosphatases II"/>
    <property type="match status" value="1"/>
</dbReference>
<dbReference type="Gene3D" id="3.90.190.10">
    <property type="entry name" value="Protein tyrosine phosphatase superfamily"/>
    <property type="match status" value="1"/>
</dbReference>
<dbReference type="PANTHER" id="PTHR45706:SF4">
    <property type="entry name" value="TYROSINE-PROTEIN PHOSPHATASE"/>
    <property type="match status" value="1"/>
</dbReference>
<dbReference type="Pfam" id="PF00102">
    <property type="entry name" value="Y_phosphatase"/>
    <property type="match status" value="2"/>
</dbReference>
<accession>A0ABD2QEZ8</accession>
<dbReference type="EMBL" id="JBJKFK010000285">
    <property type="protein sequence ID" value="KAL3318120.1"/>
    <property type="molecule type" value="Genomic_DNA"/>
</dbReference>
<dbReference type="PANTHER" id="PTHR45706">
    <property type="entry name" value="TYROSINE-PROTEIN PHOSPHATASE"/>
    <property type="match status" value="1"/>
</dbReference>
<evidence type="ECO:0000313" key="3">
    <source>
        <dbReference type="EMBL" id="KAL3318120.1"/>
    </source>
</evidence>
<dbReference type="AlphaFoldDB" id="A0ABD2QEZ8"/>
<gene>
    <name evidence="3" type="primary">PTPN3_1</name>
    <name evidence="3" type="ORF">Ciccas_003229</name>
</gene>
<evidence type="ECO:0000259" key="1">
    <source>
        <dbReference type="PROSITE" id="PS50055"/>
    </source>
</evidence>
<dbReference type="Proteomes" id="UP001626550">
    <property type="component" value="Unassembled WGS sequence"/>
</dbReference>
<name>A0ABD2QEZ8_9PLAT</name>
<dbReference type="PROSITE" id="PS00383">
    <property type="entry name" value="TYR_PHOSPHATASE_1"/>
    <property type="match status" value="1"/>
</dbReference>
<keyword evidence="4" id="KW-1185">Reference proteome</keyword>
<dbReference type="SMART" id="SM00404">
    <property type="entry name" value="PTPc_motif"/>
    <property type="match status" value="1"/>
</dbReference>
<protein>
    <submittedName>
        <fullName evidence="3">Tyrosine-protein phosphatase non-receptor type 3</fullName>
    </submittedName>
</protein>
<reference evidence="3 4" key="1">
    <citation type="submission" date="2024-11" db="EMBL/GenBank/DDBJ databases">
        <title>Adaptive evolution of stress response genes in parasites aligns with host niche diversity.</title>
        <authorList>
            <person name="Hahn C."/>
            <person name="Resl P."/>
        </authorList>
    </citation>
    <scope>NUCLEOTIDE SEQUENCE [LARGE SCALE GENOMIC DNA]</scope>
    <source>
        <strain evidence="3">EGGRZ-B1_66</strain>
        <tissue evidence="3">Body</tissue>
    </source>
</reference>
<dbReference type="InterPro" id="IPR003595">
    <property type="entry name" value="Tyr_Pase_cat"/>
</dbReference>
<sequence length="259" mass="29463">VEMAAGHISNQYIAAQGPLASTCAEFWLMCWEQYSPVIVMLTNTTERGRVKCHQYWPEELETFQFKFPAKKSSPAFELHVSTISSKESFSLSRLAHQDLLVLQQISKGIAERELTISRIKVAGPGVSGFAVLTSHETQHEEYRKITQLQFMNWPDHGVPENSIDLINFIKHVKSLKDKRKSPRTVVHCSAGIGRTGVFITMETAMDLIDKRQSVYPLQILKSLRDQRAMLIQTIAQYQFVCEAILTYFQCQLLSITAPR</sequence>
<dbReference type="InterPro" id="IPR029021">
    <property type="entry name" value="Prot-tyrosine_phosphatase-like"/>
</dbReference>
<proteinExistence type="predicted"/>
<comment type="caution">
    <text evidence="3">The sequence shown here is derived from an EMBL/GenBank/DDBJ whole genome shotgun (WGS) entry which is preliminary data.</text>
</comment>
<dbReference type="InterPro" id="IPR000387">
    <property type="entry name" value="Tyr_Pase_dom"/>
</dbReference>